<evidence type="ECO:0000256" key="9">
    <source>
        <dbReference type="ARBA" id="ARBA00023237"/>
    </source>
</evidence>
<dbReference type="InterPro" id="IPR036942">
    <property type="entry name" value="Beta-barrel_TonB_sf"/>
</dbReference>
<evidence type="ECO:0000256" key="6">
    <source>
        <dbReference type="ARBA" id="ARBA00023077"/>
    </source>
</evidence>
<evidence type="ECO:0000313" key="15">
    <source>
        <dbReference type="Proteomes" id="UP001597158"/>
    </source>
</evidence>
<protein>
    <submittedName>
        <fullName evidence="14">TonB-dependent receptor plug domain-containing protein</fullName>
    </submittedName>
</protein>
<dbReference type="Gene3D" id="2.40.170.20">
    <property type="entry name" value="TonB-dependent receptor, beta-barrel domain"/>
    <property type="match status" value="1"/>
</dbReference>
<organism evidence="14 15">
    <name type="scientific">Thauera mechernichensis</name>
    <dbReference type="NCBI Taxonomy" id="82788"/>
    <lineage>
        <taxon>Bacteria</taxon>
        <taxon>Pseudomonadati</taxon>
        <taxon>Pseudomonadota</taxon>
        <taxon>Betaproteobacteria</taxon>
        <taxon>Rhodocyclales</taxon>
        <taxon>Zoogloeaceae</taxon>
        <taxon>Thauera</taxon>
    </lineage>
</organism>
<dbReference type="SUPFAM" id="SSF56935">
    <property type="entry name" value="Porins"/>
    <property type="match status" value="1"/>
</dbReference>
<evidence type="ECO:0000256" key="5">
    <source>
        <dbReference type="ARBA" id="ARBA00022692"/>
    </source>
</evidence>
<keyword evidence="8 14" id="KW-0675">Receptor</keyword>
<feature type="domain" description="TonB-dependent receptor-like beta-barrel" evidence="12">
    <location>
        <begin position="255"/>
        <end position="622"/>
    </location>
</feature>
<gene>
    <name evidence="14" type="ORF">ACFQ4M_15325</name>
</gene>
<dbReference type="PROSITE" id="PS52016">
    <property type="entry name" value="TONB_DEPENDENT_REC_3"/>
    <property type="match status" value="1"/>
</dbReference>
<dbReference type="Proteomes" id="UP001597158">
    <property type="component" value="Unassembled WGS sequence"/>
</dbReference>
<comment type="subcellular location">
    <subcellularLocation>
        <location evidence="1 10">Cell outer membrane</location>
        <topology evidence="1 10">Multi-pass membrane protein</topology>
    </subcellularLocation>
</comment>
<dbReference type="PANTHER" id="PTHR30069:SF27">
    <property type="entry name" value="BLL4766 PROTEIN"/>
    <property type="match status" value="1"/>
</dbReference>
<keyword evidence="7 10" id="KW-0472">Membrane</keyword>
<dbReference type="InterPro" id="IPR039426">
    <property type="entry name" value="TonB-dep_rcpt-like"/>
</dbReference>
<evidence type="ECO:0000256" key="8">
    <source>
        <dbReference type="ARBA" id="ARBA00023170"/>
    </source>
</evidence>
<evidence type="ECO:0000256" key="11">
    <source>
        <dbReference type="RuleBase" id="RU003357"/>
    </source>
</evidence>
<evidence type="ECO:0000259" key="12">
    <source>
        <dbReference type="Pfam" id="PF00593"/>
    </source>
</evidence>
<dbReference type="InterPro" id="IPR037066">
    <property type="entry name" value="Plug_dom_sf"/>
</dbReference>
<dbReference type="InterPro" id="IPR012910">
    <property type="entry name" value="Plug_dom"/>
</dbReference>
<dbReference type="Pfam" id="PF00593">
    <property type="entry name" value="TonB_dep_Rec_b-barrel"/>
    <property type="match status" value="1"/>
</dbReference>
<evidence type="ECO:0000256" key="10">
    <source>
        <dbReference type="PROSITE-ProRule" id="PRU01360"/>
    </source>
</evidence>
<comment type="similarity">
    <text evidence="2 10 11">Belongs to the TonB-dependent receptor family.</text>
</comment>
<evidence type="ECO:0000256" key="7">
    <source>
        <dbReference type="ARBA" id="ARBA00023136"/>
    </source>
</evidence>
<sequence length="662" mass="73224">MATPLVGTADDGVFFSALPIVASVSRLPQRLEDAPGAVTVIDRAMIRASGARSLHEVFRLVPGFQTFTPSDKPARVNYHGITDDTDYSPRVQVLVDGRSLHSPLFRGGMNWELVPVALEDIERIEVVRGSNTVSYGTNAFLGVINIVTVEPAFAQGLSVSTQRGSGGVRDYSVRGGGGLGEGGAFRLSVQERADDGLDHRDVLPADRDWRDSNRSRLFDFRADLQLDARSLLELQIGRVEARQLVGRLSIAADGTAIGPRASDPLRRADQSSTWVQARWLHALSESADLSLRYTHHVDRLDAGFDVAGRPELGRINPNGGRGVSHEFEALHTFLPVDSLRMAWGGSWRRDTLESATMLHGVGRVSRDVGRLFANLEWKPLGWFTGNLGLSHEYDSLAGAHVAPRASASFHIDEQNTVRVGYARAWRTPGTLDHKASQLASNGSIEWAGTPGLPAEGLDSWELGYLGDWRAVRMSLDLRVFHERVSDRIHRIRTVAGGPLTAQAVHELKIRGQELQWKWQPVDATRIVVGHAHIDIDADFSTLGRTLHAAAGSHLFGSGAERYFALSERSAPRRATSLLWMQRLPMGVSLAVARYWVHDIKWTRNTDTDSYQRTDLRLSYPFSGFARGGEIAYTVQSLNGAHAEERMQRIVDRRHWVSLRLDF</sequence>
<evidence type="ECO:0000256" key="1">
    <source>
        <dbReference type="ARBA" id="ARBA00004571"/>
    </source>
</evidence>
<accession>A0ABW3WI65</accession>
<evidence type="ECO:0000256" key="2">
    <source>
        <dbReference type="ARBA" id="ARBA00009810"/>
    </source>
</evidence>
<dbReference type="EMBL" id="JBHTMC010000027">
    <property type="protein sequence ID" value="MFD1264950.1"/>
    <property type="molecule type" value="Genomic_DNA"/>
</dbReference>
<dbReference type="InterPro" id="IPR000531">
    <property type="entry name" value="Beta-barrel_TonB"/>
</dbReference>
<comment type="caution">
    <text evidence="14">The sequence shown here is derived from an EMBL/GenBank/DDBJ whole genome shotgun (WGS) entry which is preliminary data.</text>
</comment>
<feature type="domain" description="TonB-dependent receptor plug" evidence="13">
    <location>
        <begin position="31"/>
        <end position="143"/>
    </location>
</feature>
<dbReference type="Gene3D" id="2.170.130.10">
    <property type="entry name" value="TonB-dependent receptor, plug domain"/>
    <property type="match status" value="1"/>
</dbReference>
<dbReference type="RefSeq" id="WP_277830018.1">
    <property type="nucleotide sequence ID" value="NZ_JARQZE010000001.1"/>
</dbReference>
<proteinExistence type="inferred from homology"/>
<name>A0ABW3WI65_9RHOO</name>
<evidence type="ECO:0000313" key="14">
    <source>
        <dbReference type="EMBL" id="MFD1264950.1"/>
    </source>
</evidence>
<keyword evidence="6 11" id="KW-0798">TonB box</keyword>
<evidence type="ECO:0000259" key="13">
    <source>
        <dbReference type="Pfam" id="PF07715"/>
    </source>
</evidence>
<dbReference type="Pfam" id="PF07715">
    <property type="entry name" value="Plug"/>
    <property type="match status" value="1"/>
</dbReference>
<evidence type="ECO:0000256" key="3">
    <source>
        <dbReference type="ARBA" id="ARBA00022448"/>
    </source>
</evidence>
<keyword evidence="15" id="KW-1185">Reference proteome</keyword>
<dbReference type="PANTHER" id="PTHR30069">
    <property type="entry name" value="TONB-DEPENDENT OUTER MEMBRANE RECEPTOR"/>
    <property type="match status" value="1"/>
</dbReference>
<keyword evidence="4 10" id="KW-1134">Transmembrane beta strand</keyword>
<reference evidence="15" key="1">
    <citation type="journal article" date="2019" name="Int. J. Syst. Evol. Microbiol.">
        <title>The Global Catalogue of Microorganisms (GCM) 10K type strain sequencing project: providing services to taxonomists for standard genome sequencing and annotation.</title>
        <authorList>
            <consortium name="The Broad Institute Genomics Platform"/>
            <consortium name="The Broad Institute Genome Sequencing Center for Infectious Disease"/>
            <person name="Wu L."/>
            <person name="Ma J."/>
        </authorList>
    </citation>
    <scope>NUCLEOTIDE SEQUENCE [LARGE SCALE GENOMIC DNA]</scope>
    <source>
        <strain evidence="15">CCUG 48884</strain>
    </source>
</reference>
<keyword evidence="5 10" id="KW-0812">Transmembrane</keyword>
<evidence type="ECO:0000256" key="4">
    <source>
        <dbReference type="ARBA" id="ARBA00022452"/>
    </source>
</evidence>
<keyword evidence="3 10" id="KW-0813">Transport</keyword>
<keyword evidence="9 10" id="KW-0998">Cell outer membrane</keyword>